<accession>A0A2G3DTB3</accession>
<proteinExistence type="predicted"/>
<evidence type="ECO:0000313" key="3">
    <source>
        <dbReference type="Proteomes" id="UP000225889"/>
    </source>
</evidence>
<dbReference type="Proteomes" id="UP000225889">
    <property type="component" value="Unassembled WGS sequence"/>
</dbReference>
<evidence type="ECO:0000313" key="2">
    <source>
        <dbReference type="EMBL" id="PHU34262.1"/>
    </source>
</evidence>
<organism evidence="2 3">
    <name type="scientific">Pseudobutyrivibrio ruminis</name>
    <dbReference type="NCBI Taxonomy" id="46206"/>
    <lineage>
        <taxon>Bacteria</taxon>
        <taxon>Bacillati</taxon>
        <taxon>Bacillota</taxon>
        <taxon>Clostridia</taxon>
        <taxon>Lachnospirales</taxon>
        <taxon>Lachnospiraceae</taxon>
        <taxon>Pseudobutyrivibrio</taxon>
    </lineage>
</organism>
<name>A0A2G3DTB3_9FIRM</name>
<evidence type="ECO:0000256" key="1">
    <source>
        <dbReference type="SAM" id="SignalP"/>
    </source>
</evidence>
<gene>
    <name evidence="2" type="ORF">CSX01_10990</name>
</gene>
<feature type="signal peptide" evidence="1">
    <location>
        <begin position="1"/>
        <end position="30"/>
    </location>
</feature>
<reference evidence="2 3" key="1">
    <citation type="submission" date="2017-10" db="EMBL/GenBank/DDBJ databases">
        <title>Resolving the taxonomy of Roseburia spp., Eubacterium rectale and Agathobacter spp. through phylogenomic analysis.</title>
        <authorList>
            <person name="Sheridan P.O."/>
            <person name="Walker A.W."/>
            <person name="Duncan S.H."/>
            <person name="Scott K.P."/>
            <person name="Toole P.W.O."/>
            <person name="Luis P."/>
            <person name="Flint H.J."/>
        </authorList>
    </citation>
    <scope>NUCLEOTIDE SEQUENCE [LARGE SCALE GENOMIC DNA]</scope>
    <source>
        <strain evidence="2 3">JK626</strain>
    </source>
</reference>
<keyword evidence="1" id="KW-0732">Signal</keyword>
<reference evidence="2 3" key="2">
    <citation type="submission" date="2017-10" db="EMBL/GenBank/DDBJ databases">
        <authorList>
            <person name="Banno H."/>
            <person name="Chua N.-H."/>
        </authorList>
    </citation>
    <scope>NUCLEOTIDE SEQUENCE [LARGE SCALE GENOMIC DNA]</scope>
    <source>
        <strain evidence="2 3">JK626</strain>
    </source>
</reference>
<protein>
    <submittedName>
        <fullName evidence="2">Uncharacterized protein</fullName>
    </submittedName>
</protein>
<dbReference type="EMBL" id="PDYF01000030">
    <property type="protein sequence ID" value="PHU34262.1"/>
    <property type="molecule type" value="Genomic_DNA"/>
</dbReference>
<dbReference type="AlphaFoldDB" id="A0A2G3DTB3"/>
<dbReference type="RefSeq" id="WP_099392433.1">
    <property type="nucleotide sequence ID" value="NZ_PDYF01000030.1"/>
</dbReference>
<feature type="chain" id="PRO_5013968917" evidence="1">
    <location>
        <begin position="31"/>
        <end position="802"/>
    </location>
</feature>
<sequence>MLKKYLKRITSFIFATFFAISRLMITTVHAEENQGDFIPFRSDYVAYIAQNASADSDIVQWVWLKLFEEETNWNSSQSYYSATATDPSGNTVSASKWATKYYNLYVGTDGALKSSYNTQVTYNPEFDGFIFATLINNDDFVINWLNQEPSVFKQYAQTSSSHPIFTEGMIELTKNGLFLGGGKDASNNTFLKGAGSTNTKYNAKWSAGGTTRDTYDISVLKIFGSDYMSLSDIQKTWVKTYMDWMVSDYVAYRTGGVAAKNNSESLYNLISTSYEGFANGNVNQEFFNYCISSPDVAVGDLIVNAAEKMGETSAYRTGKADVAANINMSSIWAGDADCDYTETSLGDNDYDWLAYNICFSNNSFYSTLRTLVDNNTVTAQQKQEWLMRYYQKHSTSSSEGSMSYAIQHAGETITSDVKYASSTWTGCGRSCWSDDDDSFWCPIHSGEGYQDVVKPIGVKSFSFELKPGGGGFGNGHVASSLNVTVKDTDSGTVIYDNIELQNKATLSIPDKYVWSSTIVISISAHYKDGLNQHVGRGACDRYHNGYCNATWTYVPLSDCEKNRHIYSYSYQFYDKYDNPITSGSSTTPYYCKATGYCTKCPATDVQYDYTLRQVNTTSKMDYVADFEHSSEIGEKTYTVYKGSAATSFKEYSSTKNTGYTTGSCSGSSSSGKYAASSSKTVIENGSGNSFGLHASASGTVSLKSGSIMDGAKTITVSASAKEVTFKLYSPKRGCLDEIALYSSSSSELTWTFDCSDYSDTQLEGAYISVNMHSTAQNSGGRAVGDRASVNATVRFNYIKVTY</sequence>
<comment type="caution">
    <text evidence="2">The sequence shown here is derived from an EMBL/GenBank/DDBJ whole genome shotgun (WGS) entry which is preliminary data.</text>
</comment>